<feature type="chain" id="PRO_5045443991" description="DUF8175 domain-containing protein" evidence="2">
    <location>
        <begin position="24"/>
        <end position="268"/>
    </location>
</feature>
<dbReference type="InterPro" id="IPR058488">
    <property type="entry name" value="DUF8175"/>
</dbReference>
<evidence type="ECO:0000259" key="3">
    <source>
        <dbReference type="Pfam" id="PF26526"/>
    </source>
</evidence>
<keyword evidence="2" id="KW-0732">Signal</keyword>
<organism evidence="4 5">
    <name type="scientific">Nocardia albiluteola</name>
    <dbReference type="NCBI Taxonomy" id="2842303"/>
    <lineage>
        <taxon>Bacteria</taxon>
        <taxon>Bacillati</taxon>
        <taxon>Actinomycetota</taxon>
        <taxon>Actinomycetes</taxon>
        <taxon>Mycobacteriales</taxon>
        <taxon>Nocardiaceae</taxon>
        <taxon>Nocardia</taxon>
    </lineage>
</organism>
<dbReference type="EMBL" id="JAHKNI010000005">
    <property type="protein sequence ID" value="MBU3063118.1"/>
    <property type="molecule type" value="Genomic_DNA"/>
</dbReference>
<evidence type="ECO:0000256" key="2">
    <source>
        <dbReference type="SAM" id="SignalP"/>
    </source>
</evidence>
<feature type="signal peptide" evidence="2">
    <location>
        <begin position="1"/>
        <end position="23"/>
    </location>
</feature>
<name>A0ABS6B1L2_9NOCA</name>
<feature type="compositionally biased region" description="Low complexity" evidence="1">
    <location>
        <begin position="26"/>
        <end position="48"/>
    </location>
</feature>
<dbReference type="RefSeq" id="WP_215918038.1">
    <property type="nucleotide sequence ID" value="NZ_JAHKNI010000005.1"/>
</dbReference>
<feature type="region of interest" description="Disordered" evidence="1">
    <location>
        <begin position="26"/>
        <end position="50"/>
    </location>
</feature>
<dbReference type="Pfam" id="PF26526">
    <property type="entry name" value="DUF8175"/>
    <property type="match status" value="1"/>
</dbReference>
<sequence length="268" mass="28448">MKIRHYILITAAAALTVAGIAVSCGHTSSGPRPGAAPAPTTGPSGSSRLQDSEWFKKNFGTPLVVDTEVTPKTVEQAKDPAGVVLPQNHATVDGPVLWERVRCEALPFTTADGPTHLRGDTMYGGFADSRLGAAVAAYHFISFGNYAHTAAAIPLIAVPADRAGLWPTPMPYSIPPSQSDPGCLARKNPIIRPSLWTTQDMGAGVMQVGFYYPPLPGDTQGSTYYTSVVWAAGDWYLTDQSVDDVALIGGHEPSRPQYAPTPVGWSSW</sequence>
<protein>
    <recommendedName>
        <fullName evidence="3">DUF8175 domain-containing protein</fullName>
    </recommendedName>
</protein>
<comment type="caution">
    <text evidence="4">The sequence shown here is derived from an EMBL/GenBank/DDBJ whole genome shotgun (WGS) entry which is preliminary data.</text>
</comment>
<keyword evidence="5" id="KW-1185">Reference proteome</keyword>
<evidence type="ECO:0000313" key="5">
    <source>
        <dbReference type="Proteomes" id="UP000733379"/>
    </source>
</evidence>
<dbReference type="Proteomes" id="UP000733379">
    <property type="component" value="Unassembled WGS sequence"/>
</dbReference>
<gene>
    <name evidence="4" type="ORF">KO481_16480</name>
</gene>
<reference evidence="4 5" key="1">
    <citation type="submission" date="2021-06" db="EMBL/GenBank/DDBJ databases">
        <title>Actinomycetes sequencing.</title>
        <authorList>
            <person name="Shan Q."/>
        </authorList>
    </citation>
    <scope>NUCLEOTIDE SEQUENCE [LARGE SCALE GENOMIC DNA]</scope>
    <source>
        <strain evidence="4 5">NEAU-G5</strain>
    </source>
</reference>
<dbReference type="PROSITE" id="PS51257">
    <property type="entry name" value="PROKAR_LIPOPROTEIN"/>
    <property type="match status" value="1"/>
</dbReference>
<evidence type="ECO:0000256" key="1">
    <source>
        <dbReference type="SAM" id="MobiDB-lite"/>
    </source>
</evidence>
<feature type="domain" description="DUF8175" evidence="3">
    <location>
        <begin position="82"/>
        <end position="152"/>
    </location>
</feature>
<proteinExistence type="predicted"/>
<evidence type="ECO:0000313" key="4">
    <source>
        <dbReference type="EMBL" id="MBU3063118.1"/>
    </source>
</evidence>
<accession>A0ABS6B1L2</accession>